<keyword evidence="7" id="KW-1185">Reference proteome</keyword>
<comment type="caution">
    <text evidence="6">The sequence shown here is derived from an EMBL/GenBank/DDBJ whole genome shotgun (WGS) entry which is preliminary data.</text>
</comment>
<evidence type="ECO:0000256" key="3">
    <source>
        <dbReference type="ARBA" id="ARBA00022989"/>
    </source>
</evidence>
<dbReference type="Proteomes" id="UP000572635">
    <property type="component" value="Unassembled WGS sequence"/>
</dbReference>
<feature type="transmembrane region" description="Helical" evidence="5">
    <location>
        <begin position="145"/>
        <end position="164"/>
    </location>
</feature>
<evidence type="ECO:0000256" key="4">
    <source>
        <dbReference type="ARBA" id="ARBA00023136"/>
    </source>
</evidence>
<dbReference type="EMBL" id="JACHDB010000001">
    <property type="protein sequence ID" value="MBB5430588.1"/>
    <property type="molecule type" value="Genomic_DNA"/>
</dbReference>
<name>A0A7W8QHJ3_9ACTN</name>
<feature type="transmembrane region" description="Helical" evidence="5">
    <location>
        <begin position="75"/>
        <end position="98"/>
    </location>
</feature>
<protein>
    <submittedName>
        <fullName evidence="6">Putative membrane protein YkgB</fullName>
    </submittedName>
</protein>
<reference evidence="6 7" key="1">
    <citation type="submission" date="2020-08" db="EMBL/GenBank/DDBJ databases">
        <title>Sequencing the genomes of 1000 actinobacteria strains.</title>
        <authorList>
            <person name="Klenk H.-P."/>
        </authorList>
    </citation>
    <scope>NUCLEOTIDE SEQUENCE [LARGE SCALE GENOMIC DNA]</scope>
    <source>
        <strain evidence="6 7">DSM 44551</strain>
    </source>
</reference>
<evidence type="ECO:0000313" key="7">
    <source>
        <dbReference type="Proteomes" id="UP000572635"/>
    </source>
</evidence>
<dbReference type="RefSeq" id="WP_246528168.1">
    <property type="nucleotide sequence ID" value="NZ_BAAAJD010000023.1"/>
</dbReference>
<keyword evidence="4 5" id="KW-0472">Membrane</keyword>
<proteinExistence type="predicted"/>
<evidence type="ECO:0000256" key="5">
    <source>
        <dbReference type="SAM" id="Phobius"/>
    </source>
</evidence>
<feature type="transmembrane region" description="Helical" evidence="5">
    <location>
        <begin position="37"/>
        <end position="55"/>
    </location>
</feature>
<evidence type="ECO:0000256" key="2">
    <source>
        <dbReference type="ARBA" id="ARBA00022692"/>
    </source>
</evidence>
<dbReference type="AlphaFoldDB" id="A0A7W8QHJ3"/>
<comment type="subcellular location">
    <subcellularLocation>
        <location evidence="1">Membrane</location>
        <topology evidence="1">Multi-pass membrane protein</topology>
    </subcellularLocation>
</comment>
<accession>A0A7W8QHJ3</accession>
<keyword evidence="3 5" id="KW-1133">Transmembrane helix</keyword>
<evidence type="ECO:0000256" key="1">
    <source>
        <dbReference type="ARBA" id="ARBA00004141"/>
    </source>
</evidence>
<evidence type="ECO:0000313" key="6">
    <source>
        <dbReference type="EMBL" id="MBB5430588.1"/>
    </source>
</evidence>
<sequence>MISQYTEAATATHAPSGAAARAMARGTRLLARHGIDLMRISLGATFLAFGALKFFPGASPAEGLVVPTVEMLTFGMLTGGTAMAVTAVVECFIGITLLTGRLLRTGLAVLAGALVGILSPLVLLFGDLFPGGLPTLEAQYVFKDIVLAAGALVVAAGALGARLVPPAAPGRAPGPGGTGPTG</sequence>
<dbReference type="Pfam" id="PF07681">
    <property type="entry name" value="DoxX"/>
    <property type="match status" value="1"/>
</dbReference>
<organism evidence="6 7">
    <name type="scientific">Nocardiopsis composta</name>
    <dbReference type="NCBI Taxonomy" id="157465"/>
    <lineage>
        <taxon>Bacteria</taxon>
        <taxon>Bacillati</taxon>
        <taxon>Actinomycetota</taxon>
        <taxon>Actinomycetes</taxon>
        <taxon>Streptosporangiales</taxon>
        <taxon>Nocardiopsidaceae</taxon>
        <taxon>Nocardiopsis</taxon>
    </lineage>
</organism>
<feature type="transmembrane region" description="Helical" evidence="5">
    <location>
        <begin position="105"/>
        <end position="125"/>
    </location>
</feature>
<dbReference type="InterPro" id="IPR032808">
    <property type="entry name" value="DoxX"/>
</dbReference>
<gene>
    <name evidence="6" type="ORF">HDA36_000672</name>
</gene>
<keyword evidence="2 5" id="KW-0812">Transmembrane</keyword>